<accession>A0ACD0WQB0</accession>
<name>A0ACD0WQB0_CLALS</name>
<sequence>MSFLAMSSGPTSGQNSSAVAPDVSSVDLEKAFQDLLLACRAGDSDTVDSLTSIPHLDINQVDRWDYSPLILASICGHLKIVELLLARGAVCDRDTFQGARCIYGALTDEIRSVLLSYDITKAVDDKQPFLAHIAQLVSPKFSLVSARDLALRFGPDVLLVNRFVLAARSMYWAAQLGPAGGWHDKTVLEFPEEDLEAFRAATDYIYLRTDRLESFPADVVSLAEKWGLVLESAQPLLVSQAKDDMRRFLLDHVRANAYEHVLDDSDLEDAADGEIDYEEIDAEKLLSPACKTRLLRSSALPDALLSFIDVEAGSVVYYPVHRAILSRSDFYAQMFKSQLFQASGAALPSIDVCGEAVVDRVNLENAHVPVLQSFVSCTQRSVVEAVLQYLYHDEVTHISPEVGVELLYVAEELHIERLKTMSAVVLTSLAGNFDYAGLENISASTGYSACELVEVAWDTRSERLEQHMAKLLAHNIERICEDTEMRAQVVSLIRKSAQRILSRHDTDTIELVDDMRYYLAKKYAVYDEFAGLDGVGRSLNPAIGEAEDIRAFSAALADHDHDIAVIDGLLAELGLEA</sequence>
<protein>
    <submittedName>
        <fullName evidence="1">BTB/POZ domain-containing protein</fullName>
    </submittedName>
</protein>
<dbReference type="Proteomes" id="UP000326582">
    <property type="component" value="Chromosome 5"/>
</dbReference>
<evidence type="ECO:0000313" key="1">
    <source>
        <dbReference type="EMBL" id="QFZ29318.1"/>
    </source>
</evidence>
<keyword evidence="2" id="KW-1185">Reference proteome</keyword>
<reference evidence="2" key="1">
    <citation type="journal article" date="2019" name="MBio">
        <title>Comparative genomics for the elucidation of multidrug resistance (MDR) in Candida lusitaniae.</title>
        <authorList>
            <person name="Kannan A."/>
            <person name="Asner S.A."/>
            <person name="Trachsel E."/>
            <person name="Kelly S."/>
            <person name="Parker J."/>
            <person name="Sanglard D."/>
        </authorList>
    </citation>
    <scope>NUCLEOTIDE SEQUENCE [LARGE SCALE GENOMIC DNA]</scope>
    <source>
        <strain evidence="2">P1</strain>
    </source>
</reference>
<dbReference type="EMBL" id="CP038488">
    <property type="protein sequence ID" value="QFZ29318.1"/>
    <property type="molecule type" value="Genomic_DNA"/>
</dbReference>
<organism evidence="1 2">
    <name type="scientific">Clavispora lusitaniae</name>
    <name type="common">Candida lusitaniae</name>
    <dbReference type="NCBI Taxonomy" id="36911"/>
    <lineage>
        <taxon>Eukaryota</taxon>
        <taxon>Fungi</taxon>
        <taxon>Dikarya</taxon>
        <taxon>Ascomycota</taxon>
        <taxon>Saccharomycotina</taxon>
        <taxon>Pichiomycetes</taxon>
        <taxon>Metschnikowiaceae</taxon>
        <taxon>Clavispora</taxon>
    </lineage>
</organism>
<proteinExistence type="predicted"/>
<evidence type="ECO:0000313" key="2">
    <source>
        <dbReference type="Proteomes" id="UP000326582"/>
    </source>
</evidence>
<gene>
    <name evidence="1" type="ORF">EJF14_50553</name>
</gene>